<dbReference type="AlphaFoldDB" id="A0ABD5V776"/>
<sequence length="175" mass="19286">MNRRTLLVTLGAIGITTSGIAAGQSDENDENCEPVEVVVGEDANGEITEEVPAAWQEHVERTEEVHEEIETEHGNESWFESASIREGEGEVCDRNRMAVSVNVSDRDEAEERIEEREDVQILIDDGDREDRLETVEDEGEGESETEEMAGFGVLATLGGLGGAVYLLMRRFGNSE</sequence>
<dbReference type="RefSeq" id="WP_340603887.1">
    <property type="nucleotide sequence ID" value="NZ_JBBMXV010000003.1"/>
</dbReference>
<gene>
    <name evidence="2" type="ORF">ACFQGH_09165</name>
</gene>
<keyword evidence="3" id="KW-1185">Reference proteome</keyword>
<comment type="caution">
    <text evidence="2">The sequence shown here is derived from an EMBL/GenBank/DDBJ whole genome shotgun (WGS) entry which is preliminary data.</text>
</comment>
<evidence type="ECO:0000313" key="3">
    <source>
        <dbReference type="Proteomes" id="UP001596312"/>
    </source>
</evidence>
<dbReference type="EMBL" id="JBHSXQ010000003">
    <property type="protein sequence ID" value="MFC6905362.1"/>
    <property type="molecule type" value="Genomic_DNA"/>
</dbReference>
<evidence type="ECO:0000313" key="2">
    <source>
        <dbReference type="EMBL" id="MFC6905362.1"/>
    </source>
</evidence>
<name>A0ABD5V776_9EURY</name>
<dbReference type="InterPro" id="IPR000700">
    <property type="entry name" value="PAS-assoc_C"/>
</dbReference>
<accession>A0ABD5V776</accession>
<organism evidence="2 3">
    <name type="scientific">Halalkalicoccus tibetensis</name>
    <dbReference type="NCBI Taxonomy" id="175632"/>
    <lineage>
        <taxon>Archaea</taxon>
        <taxon>Methanobacteriati</taxon>
        <taxon>Methanobacteriota</taxon>
        <taxon>Stenosarchaea group</taxon>
        <taxon>Halobacteria</taxon>
        <taxon>Halobacteriales</taxon>
        <taxon>Halococcaceae</taxon>
        <taxon>Halalkalicoccus</taxon>
    </lineage>
</organism>
<evidence type="ECO:0000259" key="1">
    <source>
        <dbReference type="PROSITE" id="PS50113"/>
    </source>
</evidence>
<feature type="domain" description="PAC" evidence="1">
    <location>
        <begin position="63"/>
        <end position="115"/>
    </location>
</feature>
<proteinExistence type="predicted"/>
<reference evidence="2 3" key="1">
    <citation type="journal article" date="2019" name="Int. J. Syst. Evol. Microbiol.">
        <title>The Global Catalogue of Microorganisms (GCM) 10K type strain sequencing project: providing services to taxonomists for standard genome sequencing and annotation.</title>
        <authorList>
            <consortium name="The Broad Institute Genomics Platform"/>
            <consortium name="The Broad Institute Genome Sequencing Center for Infectious Disease"/>
            <person name="Wu L."/>
            <person name="Ma J."/>
        </authorList>
    </citation>
    <scope>NUCLEOTIDE SEQUENCE [LARGE SCALE GENOMIC DNA]</scope>
    <source>
        <strain evidence="2 3">CGMCC 1.3240</strain>
    </source>
</reference>
<protein>
    <recommendedName>
        <fullName evidence="1">PAC domain-containing protein</fullName>
    </recommendedName>
</protein>
<dbReference type="PROSITE" id="PS50113">
    <property type="entry name" value="PAC"/>
    <property type="match status" value="1"/>
</dbReference>
<dbReference type="Proteomes" id="UP001596312">
    <property type="component" value="Unassembled WGS sequence"/>
</dbReference>